<gene>
    <name evidence="4" type="ORF">NMOB1V02_LOCUS1494</name>
</gene>
<evidence type="ECO:0000259" key="3">
    <source>
        <dbReference type="Pfam" id="PF00431"/>
    </source>
</evidence>
<keyword evidence="5" id="KW-1185">Reference proteome</keyword>
<dbReference type="Pfam" id="PF00431">
    <property type="entry name" value="CUB"/>
    <property type="match status" value="1"/>
</dbReference>
<feature type="region of interest" description="Disordered" evidence="2">
    <location>
        <begin position="176"/>
        <end position="199"/>
    </location>
</feature>
<evidence type="ECO:0000256" key="1">
    <source>
        <dbReference type="ARBA" id="ARBA00023157"/>
    </source>
</evidence>
<dbReference type="OrthoDB" id="6380705at2759"/>
<feature type="domain" description="CUB" evidence="3">
    <location>
        <begin position="98"/>
        <end position="179"/>
    </location>
</feature>
<protein>
    <recommendedName>
        <fullName evidence="3">CUB domain-containing protein</fullName>
    </recommendedName>
</protein>
<name>A0A7R9BFY6_9CRUS</name>
<evidence type="ECO:0000313" key="4">
    <source>
        <dbReference type="EMBL" id="CAD7273617.1"/>
    </source>
</evidence>
<dbReference type="SUPFAM" id="SSF49854">
    <property type="entry name" value="Spermadhesin, CUB domain"/>
    <property type="match status" value="1"/>
</dbReference>
<dbReference type="InterPro" id="IPR035914">
    <property type="entry name" value="Sperma_CUB_dom_sf"/>
</dbReference>
<dbReference type="AlphaFoldDB" id="A0A7R9BFY6"/>
<accession>A0A7R9BFY6</accession>
<keyword evidence="1" id="KW-1015">Disulfide bond</keyword>
<dbReference type="EMBL" id="CAJPEX010000149">
    <property type="protein sequence ID" value="CAG0913769.1"/>
    <property type="molecule type" value="Genomic_DNA"/>
</dbReference>
<dbReference type="Gene3D" id="2.60.120.290">
    <property type="entry name" value="Spermadhesin, CUB domain"/>
    <property type="match status" value="1"/>
</dbReference>
<dbReference type="EMBL" id="OA882186">
    <property type="protein sequence ID" value="CAD7273617.1"/>
    <property type="molecule type" value="Genomic_DNA"/>
</dbReference>
<dbReference type="Proteomes" id="UP000678499">
    <property type="component" value="Unassembled WGS sequence"/>
</dbReference>
<dbReference type="InterPro" id="IPR000859">
    <property type="entry name" value="CUB_dom"/>
</dbReference>
<evidence type="ECO:0000313" key="5">
    <source>
        <dbReference type="Proteomes" id="UP000678499"/>
    </source>
</evidence>
<sequence>MSSFVSAVLHTIPSLGGFRSQRPPDLTGCGEKSPSGIGSQCRTTLECVSRSPNSVCYDGKCLCNLGYHFVASADQCIKDNTCPSCQNPVNTCLGGQDVYCNGTCFSNTGKRVHLDLIWIDLETGCGHSCDYIKVYDGCIANDSSNLLAFYTGDNAGNRQQVTSNCNKMLVHFHSDVDDENEPRAKRQVEADKTEPQESKTLELYLQKQQAADAGKRLTGLSSGDEFSSKDQRSGFMGYYREIDYDEKVCACANP</sequence>
<feature type="compositionally biased region" description="Basic and acidic residues" evidence="2">
    <location>
        <begin position="181"/>
        <end position="199"/>
    </location>
</feature>
<proteinExistence type="predicted"/>
<evidence type="ECO:0000256" key="2">
    <source>
        <dbReference type="SAM" id="MobiDB-lite"/>
    </source>
</evidence>
<reference evidence="4" key="1">
    <citation type="submission" date="2020-11" db="EMBL/GenBank/DDBJ databases">
        <authorList>
            <person name="Tran Van P."/>
        </authorList>
    </citation>
    <scope>NUCLEOTIDE SEQUENCE</scope>
</reference>
<dbReference type="CDD" id="cd00041">
    <property type="entry name" value="CUB"/>
    <property type="match status" value="1"/>
</dbReference>
<organism evidence="4">
    <name type="scientific">Notodromas monacha</name>
    <dbReference type="NCBI Taxonomy" id="399045"/>
    <lineage>
        <taxon>Eukaryota</taxon>
        <taxon>Metazoa</taxon>
        <taxon>Ecdysozoa</taxon>
        <taxon>Arthropoda</taxon>
        <taxon>Crustacea</taxon>
        <taxon>Oligostraca</taxon>
        <taxon>Ostracoda</taxon>
        <taxon>Podocopa</taxon>
        <taxon>Podocopida</taxon>
        <taxon>Cypridocopina</taxon>
        <taxon>Cypridoidea</taxon>
        <taxon>Cyprididae</taxon>
        <taxon>Notodromas</taxon>
    </lineage>
</organism>